<evidence type="ECO:0000313" key="3">
    <source>
        <dbReference type="Proteomes" id="UP000664521"/>
    </source>
</evidence>
<evidence type="ECO:0000256" key="1">
    <source>
        <dbReference type="SAM" id="MobiDB-lite"/>
    </source>
</evidence>
<gene>
    <name evidence="2" type="ORF">HETSPECPRED_008600</name>
</gene>
<sequence length="247" mass="26796">MELARALTKRNKRPEIAVRTPARTASLRKHDGSITRDLISPPIELLSTTNVLAYNAPNIYGDDSDSSLGSLASSRGTTPDTSSIECSPSPVEENHLSNFFRSPGQPLLSRGSPRQSNASSETDAPIIPTRALSHTKKSHQAVARRHSIKRATSPTPVLPAPANIRSSLDIFSNKPAADHPFGAELEKVNELAEEIGARDVLVLDEEEQYLESNGFCRLGAQDYLNEIHGLFGGSFSNPFGPFSPVWI</sequence>
<name>A0A8H3FW24_9LECA</name>
<comment type="caution">
    <text evidence="2">The sequence shown here is derived from an EMBL/GenBank/DDBJ whole genome shotgun (WGS) entry which is preliminary data.</text>
</comment>
<protein>
    <submittedName>
        <fullName evidence="2">Uncharacterized protein</fullName>
    </submittedName>
</protein>
<accession>A0A8H3FW24</accession>
<feature type="compositionally biased region" description="Polar residues" evidence="1">
    <location>
        <begin position="112"/>
        <end position="122"/>
    </location>
</feature>
<feature type="region of interest" description="Disordered" evidence="1">
    <location>
        <begin position="63"/>
        <end position="127"/>
    </location>
</feature>
<dbReference type="OrthoDB" id="5419666at2759"/>
<evidence type="ECO:0000313" key="2">
    <source>
        <dbReference type="EMBL" id="CAF9933311.1"/>
    </source>
</evidence>
<dbReference type="EMBL" id="CAJPDS010000067">
    <property type="protein sequence ID" value="CAF9933311.1"/>
    <property type="molecule type" value="Genomic_DNA"/>
</dbReference>
<organism evidence="2 3">
    <name type="scientific">Heterodermia speciosa</name>
    <dbReference type="NCBI Taxonomy" id="116794"/>
    <lineage>
        <taxon>Eukaryota</taxon>
        <taxon>Fungi</taxon>
        <taxon>Dikarya</taxon>
        <taxon>Ascomycota</taxon>
        <taxon>Pezizomycotina</taxon>
        <taxon>Lecanoromycetes</taxon>
        <taxon>OSLEUM clade</taxon>
        <taxon>Lecanoromycetidae</taxon>
        <taxon>Caliciales</taxon>
        <taxon>Physciaceae</taxon>
        <taxon>Heterodermia</taxon>
    </lineage>
</organism>
<proteinExistence type="predicted"/>
<keyword evidence="3" id="KW-1185">Reference proteome</keyword>
<reference evidence="2" key="1">
    <citation type="submission" date="2021-03" db="EMBL/GenBank/DDBJ databases">
        <authorList>
            <person name="Tagirdzhanova G."/>
        </authorList>
    </citation>
    <scope>NUCLEOTIDE SEQUENCE</scope>
</reference>
<dbReference type="Proteomes" id="UP000664521">
    <property type="component" value="Unassembled WGS sequence"/>
</dbReference>
<feature type="compositionally biased region" description="Polar residues" evidence="1">
    <location>
        <begin position="75"/>
        <end position="86"/>
    </location>
</feature>
<dbReference type="AlphaFoldDB" id="A0A8H3FW24"/>